<name>A0A7D6HS00_9MYCO</name>
<dbReference type="EMBL" id="CP059165">
    <property type="protein sequence ID" value="QLL08511.1"/>
    <property type="molecule type" value="Genomic_DNA"/>
</dbReference>
<evidence type="ECO:0000313" key="2">
    <source>
        <dbReference type="EMBL" id="QLL08511.1"/>
    </source>
</evidence>
<dbReference type="RefSeq" id="WP_180917097.1">
    <property type="nucleotide sequence ID" value="NZ_CP059165.1"/>
</dbReference>
<evidence type="ECO:0000313" key="3">
    <source>
        <dbReference type="Proteomes" id="UP000510682"/>
    </source>
</evidence>
<reference evidence="2" key="2">
    <citation type="submission" date="2020-07" db="EMBL/GenBank/DDBJ databases">
        <authorList>
            <person name="Yu X."/>
        </authorList>
    </citation>
    <scope>NUCLEOTIDE SEQUENCE [LARGE SCALE GENOMIC DNA]</scope>
    <source>
        <strain evidence="2">24T</strain>
    </source>
</reference>
<feature type="chain" id="PRO_5028188823" evidence="1">
    <location>
        <begin position="26"/>
        <end position="75"/>
    </location>
</feature>
<gene>
    <name evidence="2" type="ORF">H0P51_06115</name>
</gene>
<dbReference type="Proteomes" id="UP000510682">
    <property type="component" value="Chromosome"/>
</dbReference>
<dbReference type="AlphaFoldDB" id="A0A7D6HS00"/>
<organism evidence="2 3">
    <name type="scientific">Mycobacterium vicinigordonae</name>
    <dbReference type="NCBI Taxonomy" id="1719132"/>
    <lineage>
        <taxon>Bacteria</taxon>
        <taxon>Bacillati</taxon>
        <taxon>Actinomycetota</taxon>
        <taxon>Actinomycetes</taxon>
        <taxon>Mycobacteriales</taxon>
        <taxon>Mycobacteriaceae</taxon>
        <taxon>Mycobacterium</taxon>
    </lineage>
</organism>
<reference evidence="2" key="1">
    <citation type="submission" date="2020-07" db="EMBL/GenBank/DDBJ databases">
        <title>Description of Mycobacterium gordonae subsp. intergordonae subsp.nov. and Mycobacterium gordonae subsp. gordonae subsp. nov.</title>
        <authorList>
            <person name="Huang H."/>
        </authorList>
    </citation>
    <scope>NUCLEOTIDE SEQUENCE [LARGE SCALE GENOMIC DNA]</scope>
    <source>
        <strain evidence="2">24T</strain>
    </source>
</reference>
<keyword evidence="3" id="KW-1185">Reference proteome</keyword>
<protein>
    <submittedName>
        <fullName evidence="2">Uncharacterized protein</fullName>
    </submittedName>
</protein>
<evidence type="ECO:0000256" key="1">
    <source>
        <dbReference type="SAM" id="SignalP"/>
    </source>
</evidence>
<accession>A0A7D6HS00</accession>
<proteinExistence type="predicted"/>
<dbReference type="KEGG" id="mgor:H0P51_06115"/>
<feature type="signal peptide" evidence="1">
    <location>
        <begin position="1"/>
        <end position="25"/>
    </location>
</feature>
<sequence length="75" mass="7433">MITKVLSGAAIALSVAAATASSAGADQSVYSALSCDCDASRAIAAPGTQVFWQQANDGIEQGLDALQGPPDPPDV</sequence>
<keyword evidence="1" id="KW-0732">Signal</keyword>